<gene>
    <name evidence="1" type="ORF">HDF22_002936</name>
</gene>
<comment type="caution">
    <text evidence="1">The sequence shown here is derived from an EMBL/GenBank/DDBJ whole genome shotgun (WGS) entry which is preliminary data.</text>
</comment>
<name>A0A841JCF8_9SPHI</name>
<sequence length="302" mass="33736">MEKKFKLILWVAIINLTTYSNLIAQTQVIGKWYITTSELSVKSLPTGKDTAISYRVRPGTKFTITDIKNNIYTVLFGYYYGDTIKNKKNRNAGATKAGNPLLLKDVNFSKIKKSDLTTYPQDNAFIGNWANFKQFTILAEDLNRALLYNTGNFDFTFGALTLPLKIRFGNGGNTYSAFEENLNLGLTFGLKYTVPGTKEQSINMLGLIGVTSANLDSVAFKNPKFYSSKITSTRAISAGAGLMYQYSAFQVGLFGGIDHISGELGRQWRHQDRFWMGFAIGVSLYSKDSINKNPDEKITNKD</sequence>
<organism evidence="1 2">
    <name type="scientific">Mucilaginibacter lappiensis</name>
    <dbReference type="NCBI Taxonomy" id="354630"/>
    <lineage>
        <taxon>Bacteria</taxon>
        <taxon>Pseudomonadati</taxon>
        <taxon>Bacteroidota</taxon>
        <taxon>Sphingobacteriia</taxon>
        <taxon>Sphingobacteriales</taxon>
        <taxon>Sphingobacteriaceae</taxon>
        <taxon>Mucilaginibacter</taxon>
    </lineage>
</organism>
<evidence type="ECO:0000313" key="1">
    <source>
        <dbReference type="EMBL" id="MBB6128813.1"/>
    </source>
</evidence>
<dbReference type="Proteomes" id="UP000548326">
    <property type="component" value="Unassembled WGS sequence"/>
</dbReference>
<accession>A0A841JCF8</accession>
<protein>
    <submittedName>
        <fullName evidence="1">Uncharacterized protein</fullName>
    </submittedName>
</protein>
<dbReference type="EMBL" id="JACHCA010000007">
    <property type="protein sequence ID" value="MBB6128813.1"/>
    <property type="molecule type" value="Genomic_DNA"/>
</dbReference>
<proteinExistence type="predicted"/>
<reference evidence="1 2" key="1">
    <citation type="submission" date="2020-08" db="EMBL/GenBank/DDBJ databases">
        <title>Genomic Encyclopedia of Type Strains, Phase IV (KMG-V): Genome sequencing to study the core and pangenomes of soil and plant-associated prokaryotes.</title>
        <authorList>
            <person name="Whitman W."/>
        </authorList>
    </citation>
    <scope>NUCLEOTIDE SEQUENCE [LARGE SCALE GENOMIC DNA]</scope>
    <source>
        <strain evidence="1 2">MP601</strain>
    </source>
</reference>
<dbReference type="RefSeq" id="WP_183588158.1">
    <property type="nucleotide sequence ID" value="NZ_JACHCA010000007.1"/>
</dbReference>
<evidence type="ECO:0000313" key="2">
    <source>
        <dbReference type="Proteomes" id="UP000548326"/>
    </source>
</evidence>
<dbReference type="AlphaFoldDB" id="A0A841JCF8"/>